<evidence type="ECO:0000256" key="4">
    <source>
        <dbReference type="ARBA" id="ARBA00022989"/>
    </source>
</evidence>
<comment type="subcellular location">
    <subcellularLocation>
        <location evidence="1">Cell membrane</location>
        <topology evidence="1">Multi-pass membrane protein</topology>
    </subcellularLocation>
</comment>
<accession>A0A1C3NTZ8</accession>
<dbReference type="SUPFAM" id="SSF52540">
    <property type="entry name" value="P-loop containing nucleoside triphosphate hydrolases"/>
    <property type="match status" value="1"/>
</dbReference>
<dbReference type="PANTHER" id="PTHR37937">
    <property type="entry name" value="CONJUGATIVE TRANSFER: DNA TRANSPORT"/>
    <property type="match status" value="1"/>
</dbReference>
<feature type="region of interest" description="Disordered" evidence="6">
    <location>
        <begin position="114"/>
        <end position="134"/>
    </location>
</feature>
<dbReference type="AlphaFoldDB" id="A0A1C3NTZ8"/>
<evidence type="ECO:0000256" key="5">
    <source>
        <dbReference type="ARBA" id="ARBA00023136"/>
    </source>
</evidence>
<dbReference type="Proteomes" id="UP000199013">
    <property type="component" value="Unassembled WGS sequence"/>
</dbReference>
<protein>
    <recommendedName>
        <fullName evidence="7">TraD/TraG TraM recognition site domain-containing protein</fullName>
    </recommendedName>
</protein>
<evidence type="ECO:0000256" key="2">
    <source>
        <dbReference type="ARBA" id="ARBA00022475"/>
    </source>
</evidence>
<keyword evidence="4" id="KW-1133">Transmembrane helix</keyword>
<dbReference type="GO" id="GO:0005886">
    <property type="term" value="C:plasma membrane"/>
    <property type="evidence" value="ECO:0007669"/>
    <property type="project" value="UniProtKB-SubCell"/>
</dbReference>
<proteinExistence type="predicted"/>
<gene>
    <name evidence="8" type="ORF">FDG2_0601</name>
</gene>
<dbReference type="Gene3D" id="3.40.50.300">
    <property type="entry name" value="P-loop containing nucleotide triphosphate hydrolases"/>
    <property type="match status" value="1"/>
</dbReference>
<keyword evidence="3" id="KW-0812">Transmembrane</keyword>
<evidence type="ECO:0000313" key="9">
    <source>
        <dbReference type="Proteomes" id="UP000199013"/>
    </source>
</evidence>
<evidence type="ECO:0000259" key="7">
    <source>
        <dbReference type="Pfam" id="PF12696"/>
    </source>
</evidence>
<organism evidence="8 9">
    <name type="scientific">Candidatus Protofrankia californiensis</name>
    <dbReference type="NCBI Taxonomy" id="1839754"/>
    <lineage>
        <taxon>Bacteria</taxon>
        <taxon>Bacillati</taxon>
        <taxon>Actinomycetota</taxon>
        <taxon>Actinomycetes</taxon>
        <taxon>Frankiales</taxon>
        <taxon>Frankiaceae</taxon>
        <taxon>Protofrankia</taxon>
    </lineage>
</organism>
<feature type="compositionally biased region" description="Low complexity" evidence="6">
    <location>
        <begin position="114"/>
        <end position="125"/>
    </location>
</feature>
<evidence type="ECO:0000256" key="1">
    <source>
        <dbReference type="ARBA" id="ARBA00004651"/>
    </source>
</evidence>
<feature type="domain" description="TraD/TraG TraM recognition site" evidence="7">
    <location>
        <begin position="1"/>
        <end position="69"/>
    </location>
</feature>
<evidence type="ECO:0000256" key="6">
    <source>
        <dbReference type="SAM" id="MobiDB-lite"/>
    </source>
</evidence>
<dbReference type="InterPro" id="IPR032689">
    <property type="entry name" value="TraG-D_C"/>
</dbReference>
<evidence type="ECO:0000256" key="3">
    <source>
        <dbReference type="ARBA" id="ARBA00022692"/>
    </source>
</evidence>
<evidence type="ECO:0000313" key="8">
    <source>
        <dbReference type="EMBL" id="SBW18280.1"/>
    </source>
</evidence>
<reference evidence="9" key="1">
    <citation type="submission" date="2016-02" db="EMBL/GenBank/DDBJ databases">
        <authorList>
            <person name="Wibberg D."/>
        </authorList>
    </citation>
    <scope>NUCLEOTIDE SEQUENCE [LARGE SCALE GENOMIC DNA]</scope>
</reference>
<dbReference type="EMBL" id="FLUV01000232">
    <property type="protein sequence ID" value="SBW18280.1"/>
    <property type="molecule type" value="Genomic_DNA"/>
</dbReference>
<dbReference type="InterPro" id="IPR027417">
    <property type="entry name" value="P-loop_NTPase"/>
</dbReference>
<dbReference type="PANTHER" id="PTHR37937:SF1">
    <property type="entry name" value="CONJUGATIVE TRANSFER: DNA TRANSPORT"/>
    <property type="match status" value="1"/>
</dbReference>
<keyword evidence="2" id="KW-1003">Cell membrane</keyword>
<dbReference type="InterPro" id="IPR051539">
    <property type="entry name" value="T4SS-coupling_protein"/>
</dbReference>
<name>A0A1C3NTZ8_9ACTN</name>
<dbReference type="Pfam" id="PF12696">
    <property type="entry name" value="TraG-D_C"/>
    <property type="match status" value="1"/>
</dbReference>
<sequence>MDALWSAATIKLVGAGIDDPKHAEDLSRLVGEHDIEISSVSHSRGGPSTQVSLRRQRILDAADIRAMPKGTALLLATGIRAAAVRLRPWYTGPHATTITTASAQAMTTLTTHATRTTTPTAASGTGPRVGTETP</sequence>
<keyword evidence="9" id="KW-1185">Reference proteome</keyword>
<keyword evidence="5" id="KW-0472">Membrane</keyword>